<proteinExistence type="predicted"/>
<keyword evidence="1 2" id="KW-0129">CBS domain</keyword>
<dbReference type="PANTHER" id="PTHR43080">
    <property type="entry name" value="CBS DOMAIN-CONTAINING PROTEIN CBSX3, MITOCHONDRIAL"/>
    <property type="match status" value="1"/>
</dbReference>
<evidence type="ECO:0000256" key="1">
    <source>
        <dbReference type="ARBA" id="ARBA00023122"/>
    </source>
</evidence>
<keyword evidence="5" id="KW-1185">Reference proteome</keyword>
<accession>A0ABS7U7L8</accession>
<evidence type="ECO:0000259" key="3">
    <source>
        <dbReference type="PROSITE" id="PS51371"/>
    </source>
</evidence>
<feature type="domain" description="CBS" evidence="3">
    <location>
        <begin position="84"/>
        <end position="140"/>
    </location>
</feature>
<dbReference type="SMART" id="SM00116">
    <property type="entry name" value="CBS"/>
    <property type="match status" value="2"/>
</dbReference>
<dbReference type="PROSITE" id="PS51371">
    <property type="entry name" value="CBS"/>
    <property type="match status" value="2"/>
</dbReference>
<feature type="domain" description="CBS" evidence="3">
    <location>
        <begin position="7"/>
        <end position="65"/>
    </location>
</feature>
<evidence type="ECO:0000313" key="4">
    <source>
        <dbReference type="EMBL" id="MBZ5736960.1"/>
    </source>
</evidence>
<dbReference type="RefSeq" id="WP_224121329.1">
    <property type="nucleotide sequence ID" value="NZ_JAIQZJ010000001.1"/>
</dbReference>
<evidence type="ECO:0000256" key="2">
    <source>
        <dbReference type="PROSITE-ProRule" id="PRU00703"/>
    </source>
</evidence>
<dbReference type="Pfam" id="PF00571">
    <property type="entry name" value="CBS"/>
    <property type="match status" value="2"/>
</dbReference>
<sequence length="198" mass="20775">MLVREAMTSEPLTATLRTTVKEALVTLSEHGITALPVVDRSGRLRGIVSELDLIEDAIVRDPRAREHAIAVDPLRPPQTVEDVYTRSAVTVAPDDDIAVAVELMTATGAKSLPVVERGHRLVGVVSRSDIVRALARTDAVIASDVTALLSSVGRADWLVEVDDGVVLVTGPANVGEASLARVVAQTVAGVVHVDTAPG</sequence>
<dbReference type="PANTHER" id="PTHR43080:SF2">
    <property type="entry name" value="CBS DOMAIN-CONTAINING PROTEIN"/>
    <property type="match status" value="1"/>
</dbReference>
<dbReference type="Proteomes" id="UP000780875">
    <property type="component" value="Unassembled WGS sequence"/>
</dbReference>
<evidence type="ECO:0000313" key="5">
    <source>
        <dbReference type="Proteomes" id="UP000780875"/>
    </source>
</evidence>
<dbReference type="EMBL" id="JAIQZJ010000001">
    <property type="protein sequence ID" value="MBZ5736960.1"/>
    <property type="molecule type" value="Genomic_DNA"/>
</dbReference>
<dbReference type="InterPro" id="IPR046342">
    <property type="entry name" value="CBS_dom_sf"/>
</dbReference>
<name>A0ABS7U7L8_9ACTN</name>
<gene>
    <name evidence="4" type="ORF">K8U61_02205</name>
</gene>
<dbReference type="SUPFAM" id="SSF54631">
    <property type="entry name" value="CBS-domain pair"/>
    <property type="match status" value="1"/>
</dbReference>
<comment type="caution">
    <text evidence="4">The sequence shown here is derived from an EMBL/GenBank/DDBJ whole genome shotgun (WGS) entry which is preliminary data.</text>
</comment>
<organism evidence="4 5">
    <name type="scientific">Nocardioides mangrovi</name>
    <dbReference type="NCBI Taxonomy" id="2874580"/>
    <lineage>
        <taxon>Bacteria</taxon>
        <taxon>Bacillati</taxon>
        <taxon>Actinomycetota</taxon>
        <taxon>Actinomycetes</taxon>
        <taxon>Propionibacteriales</taxon>
        <taxon>Nocardioidaceae</taxon>
        <taxon>Nocardioides</taxon>
    </lineage>
</organism>
<reference evidence="4 5" key="1">
    <citation type="submission" date="2021-09" db="EMBL/GenBank/DDBJ databases">
        <title>Whole genome sequence of Nocardioides sp. GBK3QG-3.</title>
        <authorList>
            <person name="Tuo L."/>
        </authorList>
    </citation>
    <scope>NUCLEOTIDE SEQUENCE [LARGE SCALE GENOMIC DNA]</scope>
    <source>
        <strain evidence="4 5">GBK3QG-3</strain>
    </source>
</reference>
<protein>
    <submittedName>
        <fullName evidence="4">CBS domain-containing protein</fullName>
    </submittedName>
</protein>
<dbReference type="Gene3D" id="3.10.580.10">
    <property type="entry name" value="CBS-domain"/>
    <property type="match status" value="1"/>
</dbReference>
<dbReference type="InterPro" id="IPR051257">
    <property type="entry name" value="Diverse_CBS-Domain"/>
</dbReference>
<dbReference type="InterPro" id="IPR000644">
    <property type="entry name" value="CBS_dom"/>
</dbReference>